<feature type="coiled-coil region" evidence="2">
    <location>
        <begin position="67"/>
        <end position="105"/>
    </location>
</feature>
<dbReference type="GO" id="GO:0005768">
    <property type="term" value="C:endosome"/>
    <property type="evidence" value="ECO:0007669"/>
    <property type="project" value="TreeGrafter"/>
</dbReference>
<gene>
    <name evidence="4" type="ORF">MA16_Dca017100</name>
</gene>
<keyword evidence="1 2" id="KW-0175">Coiled coil</keyword>
<dbReference type="Proteomes" id="UP000233837">
    <property type="component" value="Unassembled WGS sequence"/>
</dbReference>
<protein>
    <submittedName>
        <fullName evidence="4">Uncharacterized protein</fullName>
    </submittedName>
</protein>
<dbReference type="GO" id="GO:0000149">
    <property type="term" value="F:SNARE binding"/>
    <property type="evidence" value="ECO:0007669"/>
    <property type="project" value="TreeGrafter"/>
</dbReference>
<organism evidence="4 5">
    <name type="scientific">Dendrobium catenatum</name>
    <dbReference type="NCBI Taxonomy" id="906689"/>
    <lineage>
        <taxon>Eukaryota</taxon>
        <taxon>Viridiplantae</taxon>
        <taxon>Streptophyta</taxon>
        <taxon>Embryophyta</taxon>
        <taxon>Tracheophyta</taxon>
        <taxon>Spermatophyta</taxon>
        <taxon>Magnoliopsida</taxon>
        <taxon>Liliopsida</taxon>
        <taxon>Asparagales</taxon>
        <taxon>Orchidaceae</taxon>
        <taxon>Epidendroideae</taxon>
        <taxon>Malaxideae</taxon>
        <taxon>Dendrobiinae</taxon>
        <taxon>Dendrobium</taxon>
    </lineage>
</organism>
<dbReference type="PANTHER" id="PTHR15157">
    <property type="entry name" value="UV RADIATION RESISTANCE-ASSOCIATED GENE PROTEIN"/>
    <property type="match status" value="1"/>
</dbReference>
<dbReference type="EMBL" id="KZ503047">
    <property type="protein sequence ID" value="PKU68812.1"/>
    <property type="molecule type" value="Genomic_DNA"/>
</dbReference>
<dbReference type="PANTHER" id="PTHR15157:SF5">
    <property type="entry name" value="UV RADIATION RESISTANCE-ASSOCIATED GENE PROTEIN"/>
    <property type="match status" value="1"/>
</dbReference>
<evidence type="ECO:0000256" key="1">
    <source>
        <dbReference type="ARBA" id="ARBA00023054"/>
    </source>
</evidence>
<dbReference type="Pfam" id="PF10186">
    <property type="entry name" value="ATG14"/>
    <property type="match status" value="2"/>
</dbReference>
<reference evidence="4 5" key="2">
    <citation type="journal article" date="2017" name="Nature">
        <title>The Apostasia genome and the evolution of orchids.</title>
        <authorList>
            <person name="Zhang G.Q."/>
            <person name="Liu K.W."/>
            <person name="Li Z."/>
            <person name="Lohaus R."/>
            <person name="Hsiao Y.Y."/>
            <person name="Niu S.C."/>
            <person name="Wang J.Y."/>
            <person name="Lin Y.C."/>
            <person name="Xu Q."/>
            <person name="Chen L.J."/>
            <person name="Yoshida K."/>
            <person name="Fujiwara S."/>
            <person name="Wang Z.W."/>
            <person name="Zhang Y.Q."/>
            <person name="Mitsuda N."/>
            <person name="Wang M."/>
            <person name="Liu G.H."/>
            <person name="Pecoraro L."/>
            <person name="Huang H.X."/>
            <person name="Xiao X.J."/>
            <person name="Lin M."/>
            <person name="Wu X.Y."/>
            <person name="Wu W.L."/>
            <person name="Chen Y.Y."/>
            <person name="Chang S.B."/>
            <person name="Sakamoto S."/>
            <person name="Ohme-Takagi M."/>
            <person name="Yagi M."/>
            <person name="Zeng S.J."/>
            <person name="Shen C.Y."/>
            <person name="Yeh C.M."/>
            <person name="Luo Y.B."/>
            <person name="Tsai W.C."/>
            <person name="Van de Peer Y."/>
            <person name="Liu Z.J."/>
        </authorList>
    </citation>
    <scope>NUCLEOTIDE SEQUENCE [LARGE SCALE GENOMIC DNA]</scope>
    <source>
        <tissue evidence="4">The whole plant</tissue>
    </source>
</reference>
<evidence type="ECO:0000256" key="3">
    <source>
        <dbReference type="SAM" id="MobiDB-lite"/>
    </source>
</evidence>
<dbReference type="AlphaFoldDB" id="A0A2I0VZH5"/>
<dbReference type="GO" id="GO:0035493">
    <property type="term" value="P:SNARE complex assembly"/>
    <property type="evidence" value="ECO:0007669"/>
    <property type="project" value="TreeGrafter"/>
</dbReference>
<dbReference type="GO" id="GO:0032991">
    <property type="term" value="C:protein-containing complex"/>
    <property type="evidence" value="ECO:0007669"/>
    <property type="project" value="UniProtKB-ARBA"/>
</dbReference>
<proteinExistence type="predicted"/>
<accession>A0A2I0VZH5</accession>
<evidence type="ECO:0000313" key="5">
    <source>
        <dbReference type="Proteomes" id="UP000233837"/>
    </source>
</evidence>
<feature type="region of interest" description="Disordered" evidence="3">
    <location>
        <begin position="706"/>
        <end position="734"/>
    </location>
</feature>
<evidence type="ECO:0000313" key="4">
    <source>
        <dbReference type="EMBL" id="PKU68812.1"/>
    </source>
</evidence>
<reference evidence="4 5" key="1">
    <citation type="journal article" date="2016" name="Sci. Rep.">
        <title>The Dendrobium catenatum Lindl. genome sequence provides insights into polysaccharide synthase, floral development and adaptive evolution.</title>
        <authorList>
            <person name="Zhang G.Q."/>
            <person name="Xu Q."/>
            <person name="Bian C."/>
            <person name="Tsai W.C."/>
            <person name="Yeh C.M."/>
            <person name="Liu K.W."/>
            <person name="Yoshida K."/>
            <person name="Zhang L.S."/>
            <person name="Chang S.B."/>
            <person name="Chen F."/>
            <person name="Shi Y."/>
            <person name="Su Y.Y."/>
            <person name="Zhang Y.Q."/>
            <person name="Chen L.J."/>
            <person name="Yin Y."/>
            <person name="Lin M."/>
            <person name="Huang H."/>
            <person name="Deng H."/>
            <person name="Wang Z.W."/>
            <person name="Zhu S.L."/>
            <person name="Zhao X."/>
            <person name="Deng C."/>
            <person name="Niu S.C."/>
            <person name="Huang J."/>
            <person name="Wang M."/>
            <person name="Liu G.H."/>
            <person name="Yang H.J."/>
            <person name="Xiao X.J."/>
            <person name="Hsiao Y.Y."/>
            <person name="Wu W.L."/>
            <person name="Chen Y.Y."/>
            <person name="Mitsuda N."/>
            <person name="Ohme-Takagi M."/>
            <person name="Luo Y.B."/>
            <person name="Van de Peer Y."/>
            <person name="Liu Z.J."/>
        </authorList>
    </citation>
    <scope>NUCLEOTIDE SEQUENCE [LARGE SCALE GENOMIC DNA]</scope>
    <source>
        <tissue evidence="4">The whole plant</tissue>
    </source>
</reference>
<sequence>MMAKKHSSCAICENSNLPSFCAGCVNYRLNECYASLRSLHSKRKSLYARLERTLEAKRKMDEQLSWRLAQKERIRKLKERLHNMQKQLSQEKAMVAKESEELKSKTEFVESALSTLKESRTKLESKYHSLKCTHEFRLGSCSRTWQRDSYWEARPSSQSKEYPLFIPRQNFCSSTGEASWSERSSSNFGVSSVESEKKSSLDSAPSTSLNYSTASACSLETQKDLQKGISLLKKSVACITAYCNNIYCLDISPDASTFEAFAKVLATLSSSKEMSAVISLKMAKPKSDNQAKPLNKSIWNANSTPSTSSLLESEHSMIITRSARNNLSNSAASFLYADTTEARASETMVDGWDLIEHPILPPPSQAEDIEHWTRAMFIDAFLIVDKFMAFCAARNTLFSSPGKISVLQLKGISLLKKSVACITAYCNNIYCLDISPDASTFEAFAKVLATLSSSKEMSAVISLKMAKPKSDNQAKPLNKSIWNANSTPSTSSLLESEHSMIITRSARHNLSNSAASFLYADTTEARASETMVDGWDLIEHPILPPPSQAEDIEHWTRAMFIDASRNLKLEIVESSEALRFLKFYPSTTAGEALLSRQTSHQTVVRPSSVQRSPPNFRPTIIGPLPFCRPLLDHRHSFKLHQTYAYPTSKQCQVADRRWTTCQLLTDTSTKSLVAAGPQTFIGPSPYYRTTNRHRIFIGPSTIARPSSDLRPTIDRHQTSARLPISVGPSPSRCH</sequence>
<dbReference type="InterPro" id="IPR018791">
    <property type="entry name" value="UV_resistance/autophagy_Atg14"/>
</dbReference>
<evidence type="ECO:0000256" key="2">
    <source>
        <dbReference type="SAM" id="Coils"/>
    </source>
</evidence>
<keyword evidence="5" id="KW-1185">Reference proteome</keyword>
<dbReference type="GO" id="GO:0000323">
    <property type="term" value="C:lytic vacuole"/>
    <property type="evidence" value="ECO:0007669"/>
    <property type="project" value="TreeGrafter"/>
</dbReference>
<name>A0A2I0VZH5_9ASPA</name>